<keyword evidence="2" id="KW-1185">Reference proteome</keyword>
<dbReference type="InterPro" id="IPR014710">
    <property type="entry name" value="RmlC-like_jellyroll"/>
</dbReference>
<gene>
    <name evidence="1" type="ORF">H6G03_14905</name>
</gene>
<dbReference type="EMBL" id="JACJPW010000035">
    <property type="protein sequence ID" value="MBD2182368.1"/>
    <property type="molecule type" value="Genomic_DNA"/>
</dbReference>
<reference evidence="1" key="1">
    <citation type="journal article" date="2015" name="ISME J.">
        <title>Draft Genome Sequence of Streptomyces incarnatus NRRL8089, which Produces the Nucleoside Antibiotic Sinefungin.</title>
        <authorList>
            <person name="Oshima K."/>
            <person name="Hattori M."/>
            <person name="Shimizu H."/>
            <person name="Fukuda K."/>
            <person name="Nemoto M."/>
            <person name="Inagaki K."/>
            <person name="Tamura T."/>
        </authorList>
    </citation>
    <scope>NUCLEOTIDE SEQUENCE</scope>
    <source>
        <strain evidence="1">FACHB-1375</strain>
    </source>
</reference>
<evidence type="ECO:0000313" key="1">
    <source>
        <dbReference type="EMBL" id="MBD2182368.1"/>
    </source>
</evidence>
<accession>A0A926VEP4</accession>
<dbReference type="Gene3D" id="2.60.120.10">
    <property type="entry name" value="Jelly Rolls"/>
    <property type="match status" value="1"/>
</dbReference>
<dbReference type="SUPFAM" id="SSF51182">
    <property type="entry name" value="RmlC-like cupins"/>
    <property type="match status" value="1"/>
</dbReference>
<comment type="caution">
    <text evidence="1">The sequence shown here is derived from an EMBL/GenBank/DDBJ whole genome shotgun (WGS) entry which is preliminary data.</text>
</comment>
<proteinExistence type="predicted"/>
<evidence type="ECO:0000313" key="2">
    <source>
        <dbReference type="Proteomes" id="UP000641646"/>
    </source>
</evidence>
<name>A0A926VEP4_9CYAN</name>
<dbReference type="InterPro" id="IPR011051">
    <property type="entry name" value="RmlC_Cupin_sf"/>
</dbReference>
<organism evidence="1 2">
    <name type="scientific">Aerosakkonema funiforme FACHB-1375</name>
    <dbReference type="NCBI Taxonomy" id="2949571"/>
    <lineage>
        <taxon>Bacteria</taxon>
        <taxon>Bacillati</taxon>
        <taxon>Cyanobacteriota</taxon>
        <taxon>Cyanophyceae</taxon>
        <taxon>Oscillatoriophycideae</taxon>
        <taxon>Aerosakkonematales</taxon>
        <taxon>Aerosakkonemataceae</taxon>
        <taxon>Aerosakkonema</taxon>
    </lineage>
</organism>
<reference evidence="1" key="2">
    <citation type="submission" date="2020-08" db="EMBL/GenBank/DDBJ databases">
        <authorList>
            <person name="Chen M."/>
            <person name="Teng W."/>
            <person name="Zhao L."/>
            <person name="Hu C."/>
            <person name="Zhou Y."/>
            <person name="Han B."/>
            <person name="Song L."/>
            <person name="Shu W."/>
        </authorList>
    </citation>
    <scope>NUCLEOTIDE SEQUENCE</scope>
    <source>
        <strain evidence="1">FACHB-1375</strain>
    </source>
</reference>
<sequence length="202" mass="23240">MKNRDFLVTGDGNWQVCKPAKEWDLLRTPYYLHRFLTEVEDVLNQGYDEIECLAALRLIVRRLITNSYWLRTQKPEPSDTGIPALMLYDELGYPLTVQTALAQPGIVSTIHNHGNWGIIAILEGEESNTIWRRVPDAKFPHRIESVGEIILLEGDIISFTSDAIHSVKAIGEEPTFSFNLYGETYHYRRFEYDPIAHTAKNF</sequence>
<dbReference type="Proteomes" id="UP000641646">
    <property type="component" value="Unassembled WGS sequence"/>
</dbReference>
<protein>
    <submittedName>
        <fullName evidence="1">Cupin</fullName>
    </submittedName>
</protein>
<dbReference type="RefSeq" id="WP_190465180.1">
    <property type="nucleotide sequence ID" value="NZ_JACJPW010000035.1"/>
</dbReference>
<dbReference type="AlphaFoldDB" id="A0A926VEP4"/>